<dbReference type="EMBL" id="CP046072">
    <property type="protein sequence ID" value="QSZ41598.1"/>
    <property type="molecule type" value="Genomic_DNA"/>
</dbReference>
<dbReference type="KEGG" id="saqt:GJV85_05585"/>
<dbReference type="RefSeq" id="WP_207562882.1">
    <property type="nucleotide sequence ID" value="NZ_CP046072.1"/>
</dbReference>
<dbReference type="Proteomes" id="UP000671852">
    <property type="component" value="Chromosome"/>
</dbReference>
<name>A0A975AZZ6_9BACT</name>
<evidence type="ECO:0000313" key="3">
    <source>
        <dbReference type="Proteomes" id="UP000671852"/>
    </source>
</evidence>
<keyword evidence="1" id="KW-0732">Signal</keyword>
<protein>
    <submittedName>
        <fullName evidence="2">DUF4154 domain-containing protein</fullName>
    </submittedName>
</protein>
<dbReference type="Pfam" id="PF13689">
    <property type="entry name" value="DUF4154"/>
    <property type="match status" value="1"/>
</dbReference>
<gene>
    <name evidence="2" type="ORF">GJV85_05585</name>
</gene>
<reference evidence="2" key="1">
    <citation type="submission" date="2019-11" db="EMBL/GenBank/DDBJ databases">
        <authorList>
            <person name="Kojima H."/>
        </authorList>
    </citation>
    <scope>NUCLEOTIDE SEQUENCE</scope>
    <source>
        <strain evidence="2">H1576</strain>
    </source>
</reference>
<evidence type="ECO:0000313" key="2">
    <source>
        <dbReference type="EMBL" id="QSZ41598.1"/>
    </source>
</evidence>
<feature type="chain" id="PRO_5037724067" evidence="1">
    <location>
        <begin position="22"/>
        <end position="184"/>
    </location>
</feature>
<dbReference type="AlphaFoldDB" id="A0A975AZZ6"/>
<reference evidence="2" key="2">
    <citation type="submission" date="2021-04" db="EMBL/GenBank/DDBJ databases">
        <title>Isolation and characterization of a novel species of the genus Sulfurimonas.</title>
        <authorList>
            <person name="Fukui M."/>
        </authorList>
    </citation>
    <scope>NUCLEOTIDE SEQUENCE</scope>
    <source>
        <strain evidence="2">H1576</strain>
    </source>
</reference>
<organism evidence="2 3">
    <name type="scientific">Sulfurimonas aquatica</name>
    <dbReference type="NCBI Taxonomy" id="2672570"/>
    <lineage>
        <taxon>Bacteria</taxon>
        <taxon>Pseudomonadati</taxon>
        <taxon>Campylobacterota</taxon>
        <taxon>Epsilonproteobacteria</taxon>
        <taxon>Campylobacterales</taxon>
        <taxon>Sulfurimonadaceae</taxon>
        <taxon>Sulfurimonas</taxon>
    </lineage>
</organism>
<dbReference type="InterPro" id="IPR025293">
    <property type="entry name" value="YfiR/HmsC-like"/>
</dbReference>
<sequence length="184" mass="21615">MLSFLRCILLFSLLMGAPVRASYYDEDILDIYAKILPRFVLMTKQENIEQKKITICLVHEKLDRTNAKAFVKKVNNIYPDGIKKYPIEFNYTFYSHIQGCENTNLIFLFSTRGENLEEVVEFAKKKKILTASYDEEMIKYAADFSLFLGRKIVPYINMDSIMEKEIKLNNVLLQISKIYSKRHD</sequence>
<evidence type="ECO:0000256" key="1">
    <source>
        <dbReference type="SAM" id="SignalP"/>
    </source>
</evidence>
<accession>A0A975AZZ6</accession>
<proteinExistence type="predicted"/>
<keyword evidence="3" id="KW-1185">Reference proteome</keyword>
<feature type="signal peptide" evidence="1">
    <location>
        <begin position="1"/>
        <end position="21"/>
    </location>
</feature>